<proteinExistence type="predicted"/>
<evidence type="ECO:0000256" key="1">
    <source>
        <dbReference type="SAM" id="MobiDB-lite"/>
    </source>
</evidence>
<dbReference type="Gramene" id="ONH95225">
    <property type="protein sequence ID" value="ONH95225"/>
    <property type="gene ID" value="PRUPE_7G058000"/>
</dbReference>
<protein>
    <submittedName>
        <fullName evidence="2">Uncharacterized protein</fullName>
    </submittedName>
</protein>
<keyword evidence="3" id="KW-1185">Reference proteome</keyword>
<accession>A0A251N7A1</accession>
<organism evidence="2 3">
    <name type="scientific">Prunus persica</name>
    <name type="common">Peach</name>
    <name type="synonym">Amygdalus persica</name>
    <dbReference type="NCBI Taxonomy" id="3760"/>
    <lineage>
        <taxon>Eukaryota</taxon>
        <taxon>Viridiplantae</taxon>
        <taxon>Streptophyta</taxon>
        <taxon>Embryophyta</taxon>
        <taxon>Tracheophyta</taxon>
        <taxon>Spermatophyta</taxon>
        <taxon>Magnoliopsida</taxon>
        <taxon>eudicotyledons</taxon>
        <taxon>Gunneridae</taxon>
        <taxon>Pentapetalae</taxon>
        <taxon>rosids</taxon>
        <taxon>fabids</taxon>
        <taxon>Rosales</taxon>
        <taxon>Rosaceae</taxon>
        <taxon>Amygdaloideae</taxon>
        <taxon>Amygdaleae</taxon>
        <taxon>Prunus</taxon>
    </lineage>
</organism>
<evidence type="ECO:0000313" key="3">
    <source>
        <dbReference type="Proteomes" id="UP000006882"/>
    </source>
</evidence>
<name>A0A251N7A1_PRUPE</name>
<sequence length="82" mass="9316">MSDNNSRKRRGDRGNADPSACGKIEYMPNCQEKPCNTLCWQKYGKTAGAARGYCGNMHVPFPLYLICYSSRRKKTTKLVFKC</sequence>
<reference evidence="2 3" key="1">
    <citation type="journal article" date="2013" name="Nat. Genet.">
        <title>The high-quality draft genome of peach (Prunus persica) identifies unique patterns of genetic diversity, domestication and genome evolution.</title>
        <authorList>
            <consortium name="International Peach Genome Initiative"/>
            <person name="Verde I."/>
            <person name="Abbott A.G."/>
            <person name="Scalabrin S."/>
            <person name="Jung S."/>
            <person name="Shu S."/>
            <person name="Marroni F."/>
            <person name="Zhebentyayeva T."/>
            <person name="Dettori M.T."/>
            <person name="Grimwood J."/>
            <person name="Cattonaro F."/>
            <person name="Zuccolo A."/>
            <person name="Rossini L."/>
            <person name="Jenkins J."/>
            <person name="Vendramin E."/>
            <person name="Meisel L.A."/>
            <person name="Decroocq V."/>
            <person name="Sosinski B."/>
            <person name="Prochnik S."/>
            <person name="Mitros T."/>
            <person name="Policriti A."/>
            <person name="Cipriani G."/>
            <person name="Dondini L."/>
            <person name="Ficklin S."/>
            <person name="Goodstein D.M."/>
            <person name="Xuan P."/>
            <person name="Del Fabbro C."/>
            <person name="Aramini V."/>
            <person name="Copetti D."/>
            <person name="Gonzalez S."/>
            <person name="Horner D.S."/>
            <person name="Falchi R."/>
            <person name="Lucas S."/>
            <person name="Mica E."/>
            <person name="Maldonado J."/>
            <person name="Lazzari B."/>
            <person name="Bielenberg D."/>
            <person name="Pirona R."/>
            <person name="Miculan M."/>
            <person name="Barakat A."/>
            <person name="Testolin R."/>
            <person name="Stella A."/>
            <person name="Tartarini S."/>
            <person name="Tonutti P."/>
            <person name="Arus P."/>
            <person name="Orellana A."/>
            <person name="Wells C."/>
            <person name="Main D."/>
            <person name="Vizzotto G."/>
            <person name="Silva H."/>
            <person name="Salamini F."/>
            <person name="Schmutz J."/>
            <person name="Morgante M."/>
            <person name="Rokhsar D.S."/>
        </authorList>
    </citation>
    <scope>NUCLEOTIDE SEQUENCE [LARGE SCALE GENOMIC DNA]</scope>
    <source>
        <strain evidence="3">cv. Nemared</strain>
    </source>
</reference>
<dbReference type="AlphaFoldDB" id="A0A251N7A1"/>
<dbReference type="Proteomes" id="UP000006882">
    <property type="component" value="Chromosome G7"/>
</dbReference>
<feature type="region of interest" description="Disordered" evidence="1">
    <location>
        <begin position="1"/>
        <end position="20"/>
    </location>
</feature>
<evidence type="ECO:0000313" key="2">
    <source>
        <dbReference type="EMBL" id="ONH95225.1"/>
    </source>
</evidence>
<dbReference type="EMBL" id="CM007657">
    <property type="protein sequence ID" value="ONH95225.1"/>
    <property type="molecule type" value="Genomic_DNA"/>
</dbReference>
<gene>
    <name evidence="2" type="ORF">PRUPE_7G058000</name>
</gene>